<evidence type="ECO:0000256" key="6">
    <source>
        <dbReference type="ARBA" id="ARBA00047745"/>
    </source>
</evidence>
<name>A0A1M7YGQ1_9FIRM</name>
<dbReference type="GO" id="GO:0044281">
    <property type="term" value="P:small molecule metabolic process"/>
    <property type="evidence" value="ECO:0007669"/>
    <property type="project" value="UniProtKB-ARBA"/>
</dbReference>
<evidence type="ECO:0000256" key="2">
    <source>
        <dbReference type="ARBA" id="ARBA00022679"/>
    </source>
</evidence>
<evidence type="ECO:0000256" key="5">
    <source>
        <dbReference type="ARBA" id="ARBA00022840"/>
    </source>
</evidence>
<comment type="similarity">
    <text evidence="1">Belongs to the carbohydrate kinase pfkB family.</text>
</comment>
<comment type="catalytic activity">
    <reaction evidence="7">
        <text>D-tagatofuranose 6-phosphate + ATP = D-tagatofuranose 1,6-bisphosphate + ADP + H(+)</text>
        <dbReference type="Rhea" id="RHEA:12420"/>
        <dbReference type="ChEBI" id="CHEBI:15378"/>
        <dbReference type="ChEBI" id="CHEBI:30616"/>
        <dbReference type="ChEBI" id="CHEBI:58694"/>
        <dbReference type="ChEBI" id="CHEBI:58695"/>
        <dbReference type="ChEBI" id="CHEBI:456216"/>
        <dbReference type="EC" id="2.7.1.144"/>
    </reaction>
</comment>
<dbReference type="Proteomes" id="UP000184612">
    <property type="component" value="Unassembled WGS sequence"/>
</dbReference>
<dbReference type="NCBIfam" id="TIGR03168">
    <property type="entry name" value="1-PFK"/>
    <property type="match status" value="1"/>
</dbReference>
<comment type="function">
    <text evidence="8">Catalyzes the ATP-dependent phosphorylation of fructose-l-phosphate to fructose-l,6-bisphosphate.</text>
</comment>
<dbReference type="PANTHER" id="PTHR46566">
    <property type="entry name" value="1-PHOSPHOFRUCTOKINASE-RELATED"/>
    <property type="match status" value="1"/>
</dbReference>
<gene>
    <name evidence="10" type="ORF">SAMN02745217_03345</name>
</gene>
<dbReference type="GO" id="GO:0016052">
    <property type="term" value="P:carbohydrate catabolic process"/>
    <property type="evidence" value="ECO:0007669"/>
    <property type="project" value="UniProtKB-ARBA"/>
</dbReference>
<dbReference type="GO" id="GO:0005988">
    <property type="term" value="P:lactose metabolic process"/>
    <property type="evidence" value="ECO:0007669"/>
    <property type="project" value="UniProtKB-KW"/>
</dbReference>
<dbReference type="PROSITE" id="PS00584">
    <property type="entry name" value="PFKB_KINASES_2"/>
    <property type="match status" value="1"/>
</dbReference>
<feature type="domain" description="Carbohydrate kinase PfkB" evidence="9">
    <location>
        <begin position="6"/>
        <end position="293"/>
    </location>
</feature>
<evidence type="ECO:0000259" key="9">
    <source>
        <dbReference type="Pfam" id="PF00294"/>
    </source>
</evidence>
<dbReference type="AlphaFoldDB" id="A0A1M7YGQ1"/>
<accession>A0A1M7YGQ1</accession>
<dbReference type="GO" id="GO:0008662">
    <property type="term" value="F:1-phosphofructokinase activity"/>
    <property type="evidence" value="ECO:0007669"/>
    <property type="project" value="UniProtKB-UniRule"/>
</dbReference>
<evidence type="ECO:0000256" key="1">
    <source>
        <dbReference type="ARBA" id="ARBA00005380"/>
    </source>
</evidence>
<dbReference type="SUPFAM" id="SSF53613">
    <property type="entry name" value="Ribokinase-like"/>
    <property type="match status" value="1"/>
</dbReference>
<organism evidence="10 11">
    <name type="scientific">Anaerocolumna xylanovorans DSM 12503</name>
    <dbReference type="NCBI Taxonomy" id="1121345"/>
    <lineage>
        <taxon>Bacteria</taxon>
        <taxon>Bacillati</taxon>
        <taxon>Bacillota</taxon>
        <taxon>Clostridia</taxon>
        <taxon>Lachnospirales</taxon>
        <taxon>Lachnospiraceae</taxon>
        <taxon>Anaerocolumna</taxon>
    </lineage>
</organism>
<dbReference type="InterPro" id="IPR022463">
    <property type="entry name" value="1-PFruKinase"/>
</dbReference>
<dbReference type="GO" id="GO:2001059">
    <property type="term" value="P:D-tagatose 6-phosphate catabolic process"/>
    <property type="evidence" value="ECO:0007669"/>
    <property type="project" value="UniProtKB-UniPathway"/>
</dbReference>
<dbReference type="InterPro" id="IPR002173">
    <property type="entry name" value="Carboh/pur_kinase_PfkB_CS"/>
</dbReference>
<comment type="similarity">
    <text evidence="7">Belongs to the carbohydrate kinase PfkB family. LacC subfamily.</text>
</comment>
<sequence>MIVTVTMNPAIDKTAELDQLEKGSLNRLKNCLSDIGGKGINVSKTIKAMGGESIATGFCGGSTGKLIEENLEKLGIESDFVHIGNETRVNLKIVEGKGIVTELNEPGPFVTEEELNALTEKLKFYAGEDTLFVFAGSIPKGIEKDIYLKLIPLVKEKGAKVFLDADGELFAHGLEGGPDYIKPNRTELEGYYNRDYRVTEEELLVMGKDLLAKGSSLATISLGQMGALFLTKEHTVKCPGIKVEAHSTVGAGDAMVAALSYSLDKKDDFTESVRLAMAASAGAVTTQGTKPPSKELIEELKNKVEIVQL</sequence>
<dbReference type="Pfam" id="PF00294">
    <property type="entry name" value="PfkB"/>
    <property type="match status" value="1"/>
</dbReference>
<evidence type="ECO:0000313" key="10">
    <source>
        <dbReference type="EMBL" id="SHO51800.1"/>
    </source>
</evidence>
<evidence type="ECO:0000256" key="4">
    <source>
        <dbReference type="ARBA" id="ARBA00022777"/>
    </source>
</evidence>
<proteinExistence type="inferred from homology"/>
<keyword evidence="2 7" id="KW-0808">Transferase</keyword>
<dbReference type="InterPro" id="IPR011611">
    <property type="entry name" value="PfkB_dom"/>
</dbReference>
<keyword evidence="5 7" id="KW-0067">ATP-binding</keyword>
<dbReference type="EMBL" id="FRFD01000010">
    <property type="protein sequence ID" value="SHO51800.1"/>
    <property type="molecule type" value="Genomic_DNA"/>
</dbReference>
<dbReference type="InterPro" id="IPR029056">
    <property type="entry name" value="Ribokinase-like"/>
</dbReference>
<dbReference type="EC" id="2.7.1.144" evidence="7"/>
<evidence type="ECO:0000313" key="11">
    <source>
        <dbReference type="Proteomes" id="UP000184612"/>
    </source>
</evidence>
<evidence type="ECO:0000256" key="3">
    <source>
        <dbReference type="ARBA" id="ARBA00022741"/>
    </source>
</evidence>
<comment type="catalytic activity">
    <reaction evidence="6 8">
        <text>beta-D-fructose 1-phosphate + ATP = beta-D-fructose 1,6-bisphosphate + ADP + H(+)</text>
        <dbReference type="Rhea" id="RHEA:14213"/>
        <dbReference type="ChEBI" id="CHEBI:15378"/>
        <dbReference type="ChEBI" id="CHEBI:30616"/>
        <dbReference type="ChEBI" id="CHEBI:32966"/>
        <dbReference type="ChEBI" id="CHEBI:138881"/>
        <dbReference type="ChEBI" id="CHEBI:456216"/>
        <dbReference type="EC" id="2.7.1.56"/>
    </reaction>
</comment>
<dbReference type="OrthoDB" id="9801219at2"/>
<dbReference type="PANTHER" id="PTHR46566:SF1">
    <property type="entry name" value="1-PHOSPHOFRUCTOKINASE"/>
    <property type="match status" value="1"/>
</dbReference>
<dbReference type="PROSITE" id="PS00583">
    <property type="entry name" value="PFKB_KINASES_1"/>
    <property type="match status" value="1"/>
</dbReference>
<protein>
    <recommendedName>
        <fullName evidence="7">Tagatose-6-phosphate kinase</fullName>
        <ecNumber evidence="7">2.7.1.144</ecNumber>
    </recommendedName>
</protein>
<dbReference type="CDD" id="cd01164">
    <property type="entry name" value="FruK_PfkB_like"/>
    <property type="match status" value="1"/>
</dbReference>
<dbReference type="GO" id="GO:0009024">
    <property type="term" value="F:tagatose-6-phosphate kinase activity"/>
    <property type="evidence" value="ECO:0007669"/>
    <property type="project" value="UniProtKB-EC"/>
</dbReference>
<keyword evidence="3 7" id="KW-0547">Nucleotide-binding</keyword>
<dbReference type="UniPathway" id="UPA00704">
    <property type="reaction ID" value="UER00715"/>
</dbReference>
<dbReference type="GO" id="GO:0005829">
    <property type="term" value="C:cytosol"/>
    <property type="evidence" value="ECO:0007669"/>
    <property type="project" value="TreeGrafter"/>
</dbReference>
<dbReference type="InterPro" id="IPR017583">
    <property type="entry name" value="Tagatose/fructose_Pkinase"/>
</dbReference>
<dbReference type="FunFam" id="3.40.1190.20:FF:000001">
    <property type="entry name" value="Phosphofructokinase"/>
    <property type="match status" value="1"/>
</dbReference>
<keyword evidence="4 8" id="KW-0418">Kinase</keyword>
<keyword evidence="11" id="KW-1185">Reference proteome</keyword>
<dbReference type="PIRSF" id="PIRSF000535">
    <property type="entry name" value="1PFK/6PFK/LacC"/>
    <property type="match status" value="1"/>
</dbReference>
<dbReference type="Gene3D" id="3.40.1190.20">
    <property type="match status" value="1"/>
</dbReference>
<keyword evidence="7" id="KW-0423">Lactose metabolism</keyword>
<dbReference type="NCBIfam" id="TIGR03828">
    <property type="entry name" value="pfkB"/>
    <property type="match status" value="1"/>
</dbReference>
<dbReference type="RefSeq" id="WP_073590004.1">
    <property type="nucleotide sequence ID" value="NZ_FRFD01000010.1"/>
</dbReference>
<dbReference type="STRING" id="1121345.SAMN02745217_03345"/>
<comment type="pathway">
    <text evidence="7">Carbohydrate metabolism; D-tagatose 6-phosphate degradation; D-glyceraldehyde 3-phosphate and glycerone phosphate from D-tagatose 6-phosphate: step 1/2.</text>
</comment>
<evidence type="ECO:0000256" key="8">
    <source>
        <dbReference type="RuleBase" id="RU369061"/>
    </source>
</evidence>
<dbReference type="GO" id="GO:0005524">
    <property type="term" value="F:ATP binding"/>
    <property type="evidence" value="ECO:0007669"/>
    <property type="project" value="UniProtKB-UniRule"/>
</dbReference>
<reference evidence="10 11" key="1">
    <citation type="submission" date="2016-12" db="EMBL/GenBank/DDBJ databases">
        <authorList>
            <person name="Song W.-J."/>
            <person name="Kurnit D.M."/>
        </authorList>
    </citation>
    <scope>NUCLEOTIDE SEQUENCE [LARGE SCALE GENOMIC DNA]</scope>
    <source>
        <strain evidence="10 11">DSM 12503</strain>
    </source>
</reference>
<evidence type="ECO:0000256" key="7">
    <source>
        <dbReference type="PIRNR" id="PIRNR000535"/>
    </source>
</evidence>